<proteinExistence type="predicted"/>
<protein>
    <submittedName>
        <fullName evidence="1">Class I SAM-dependent methyltransferase</fullName>
    </submittedName>
</protein>
<sequence length="530" mass="59194">MSRVHVDDDGIFAATRSEVVLDVLFDGRRIWSFWLIRDGVERDGGQFVAWPPALQRFLRGTTTLALVEHVSGTTVFEQEVTLGRAAPGTRIAVVNAEGKPLGLDKSNRLAQTFDTRSEEHVAPLLDSIEEVLQALRKAGIEAFPAYGTLLGAVRGGKLIGHDSDADLGYVSEHTHPVDVVRESFRIQRRLADMGYRITRYSGAAFKVDVIEADGSVRGLDVFGGFLHDGNLVLMGEIRTPFERDWIFPLGTTTLEGRTLPAPADTDRFLAATYGPHWRVPDPAFHFETPRSTHRRLNGWFRGTRIKREEWDRIYSSAHRRTAPRIQPSGLARWVREREADIAEVVDVGTGRGVDPYWFAENGVPAVGLDYSPRGAERLAEQAREAGVPATYHTFNLLELRQVLGWGARLAHAPHDGPRIVTARHVADATNPVGRQNLWRFAQMVLSGGGRLYLEFLVPEQDGQRPVGAGFARRRHLHPLSPEVVISELEARGATVVAREDKNLGRRPGTQQRRPRAGRRRICRLVVEWQA</sequence>
<dbReference type="Gene3D" id="3.40.50.150">
    <property type="entry name" value="Vaccinia Virus protein VP39"/>
    <property type="match status" value="1"/>
</dbReference>
<name>A0A4Q4ZLU2_9ACTN</name>
<evidence type="ECO:0000313" key="1">
    <source>
        <dbReference type="EMBL" id="RYP88424.1"/>
    </source>
</evidence>
<comment type="caution">
    <text evidence="1">The sequence shown here is derived from an EMBL/GenBank/DDBJ whole genome shotgun (WGS) entry which is preliminary data.</text>
</comment>
<dbReference type="InterPro" id="IPR052613">
    <property type="entry name" value="LicD_transferase"/>
</dbReference>
<dbReference type="GO" id="GO:0032259">
    <property type="term" value="P:methylation"/>
    <property type="evidence" value="ECO:0007669"/>
    <property type="project" value="UniProtKB-KW"/>
</dbReference>
<keyword evidence="1" id="KW-0489">Methyltransferase</keyword>
<keyword evidence="2" id="KW-1185">Reference proteome</keyword>
<dbReference type="RefSeq" id="WP_134714151.1">
    <property type="nucleotide sequence ID" value="NZ_SDKM01000003.1"/>
</dbReference>
<organism evidence="1 2">
    <name type="scientific">Nocardioides guangzhouensis</name>
    <dbReference type="NCBI Taxonomy" id="2497878"/>
    <lineage>
        <taxon>Bacteria</taxon>
        <taxon>Bacillati</taxon>
        <taxon>Actinomycetota</taxon>
        <taxon>Actinomycetes</taxon>
        <taxon>Propionibacteriales</taxon>
        <taxon>Nocardioidaceae</taxon>
        <taxon>Nocardioides</taxon>
    </lineage>
</organism>
<evidence type="ECO:0000313" key="2">
    <source>
        <dbReference type="Proteomes" id="UP000295198"/>
    </source>
</evidence>
<dbReference type="Proteomes" id="UP000295198">
    <property type="component" value="Unassembled WGS sequence"/>
</dbReference>
<dbReference type="InterPro" id="IPR029063">
    <property type="entry name" value="SAM-dependent_MTases_sf"/>
</dbReference>
<gene>
    <name evidence="1" type="ORF">EKO23_03615</name>
</gene>
<dbReference type="GO" id="GO:0008168">
    <property type="term" value="F:methyltransferase activity"/>
    <property type="evidence" value="ECO:0007669"/>
    <property type="project" value="UniProtKB-KW"/>
</dbReference>
<dbReference type="EMBL" id="SDKM01000003">
    <property type="protein sequence ID" value="RYP88424.1"/>
    <property type="molecule type" value="Genomic_DNA"/>
</dbReference>
<dbReference type="OrthoDB" id="3780655at2"/>
<keyword evidence="1" id="KW-0808">Transferase</keyword>
<dbReference type="SUPFAM" id="SSF53335">
    <property type="entry name" value="S-adenosyl-L-methionine-dependent methyltransferases"/>
    <property type="match status" value="1"/>
</dbReference>
<dbReference type="PANTHER" id="PTHR13627:SF31">
    <property type="entry name" value="RIBITOL 5-PHOSPHATE TRANSFERASE FKRP"/>
    <property type="match status" value="1"/>
</dbReference>
<dbReference type="AlphaFoldDB" id="A0A4Q4ZLU2"/>
<reference evidence="1 2" key="1">
    <citation type="submission" date="2019-01" db="EMBL/GenBank/DDBJ databases">
        <title>Nocardioides guangzhouensis sp. nov., an actinobacterium isolated from soil.</title>
        <authorList>
            <person name="Fu Y."/>
            <person name="Cai Y."/>
            <person name="Lin Z."/>
            <person name="Chen P."/>
        </authorList>
    </citation>
    <scope>NUCLEOTIDE SEQUENCE [LARGE SCALE GENOMIC DNA]</scope>
    <source>
        <strain evidence="1 2">130</strain>
    </source>
</reference>
<accession>A0A4Q4ZLU2</accession>
<dbReference type="PANTHER" id="PTHR13627">
    <property type="entry name" value="FUKUTIN RELATED PROTEIN"/>
    <property type="match status" value="1"/>
</dbReference>